<evidence type="ECO:0000313" key="1">
    <source>
        <dbReference type="EMBL" id="CAI9727144.1"/>
    </source>
</evidence>
<gene>
    <name evidence="1" type="ORF">OCTVUL_1B024412</name>
</gene>
<organism evidence="1 2">
    <name type="scientific">Octopus vulgaris</name>
    <name type="common">Common octopus</name>
    <dbReference type="NCBI Taxonomy" id="6645"/>
    <lineage>
        <taxon>Eukaryota</taxon>
        <taxon>Metazoa</taxon>
        <taxon>Spiralia</taxon>
        <taxon>Lophotrochozoa</taxon>
        <taxon>Mollusca</taxon>
        <taxon>Cephalopoda</taxon>
        <taxon>Coleoidea</taxon>
        <taxon>Octopodiformes</taxon>
        <taxon>Octopoda</taxon>
        <taxon>Incirrata</taxon>
        <taxon>Octopodidae</taxon>
        <taxon>Octopus</taxon>
    </lineage>
</organism>
<sequence>MHERHCKLLYTFAPKCGVHDIDDNCGDGCGDAAVAVAVACAAGVRMAAGGVDRKICLREDLKVKETLKEILNIIESGDGAELFIEEINDADKLQLVLHPPNDDDDLDKDDALSDCKESSANFRNIDRGILAEKGEIRAYSKAGVVVLDIDKVTPSSLKTLWHRR</sequence>
<evidence type="ECO:0000313" key="2">
    <source>
        <dbReference type="Proteomes" id="UP001162480"/>
    </source>
</evidence>
<proteinExistence type="predicted"/>
<accession>A0AA36F7H1</accession>
<dbReference type="EMBL" id="OX597821">
    <property type="protein sequence ID" value="CAI9727144.1"/>
    <property type="molecule type" value="Genomic_DNA"/>
</dbReference>
<protein>
    <submittedName>
        <fullName evidence="1">Uncharacterized protein</fullName>
    </submittedName>
</protein>
<name>A0AA36F7H1_OCTVU</name>
<keyword evidence="2" id="KW-1185">Reference proteome</keyword>
<dbReference type="AlphaFoldDB" id="A0AA36F7H1"/>
<dbReference type="Proteomes" id="UP001162480">
    <property type="component" value="Chromosome 8"/>
</dbReference>
<reference evidence="1" key="1">
    <citation type="submission" date="2023-08" db="EMBL/GenBank/DDBJ databases">
        <authorList>
            <person name="Alioto T."/>
            <person name="Alioto T."/>
            <person name="Gomez Garrido J."/>
        </authorList>
    </citation>
    <scope>NUCLEOTIDE SEQUENCE</scope>
</reference>